<feature type="compositionally biased region" description="Low complexity" evidence="1">
    <location>
        <begin position="195"/>
        <end position="233"/>
    </location>
</feature>
<keyword evidence="5" id="KW-1185">Reference proteome</keyword>
<accession>A0A9P6Q059</accession>
<name>A0A9P6Q059_9FUNG</name>
<evidence type="ECO:0000259" key="3">
    <source>
        <dbReference type="Pfam" id="PF12051"/>
    </source>
</evidence>
<keyword evidence="2" id="KW-0812">Transmembrane</keyword>
<feature type="region of interest" description="Disordered" evidence="1">
    <location>
        <begin position="132"/>
        <end position="294"/>
    </location>
</feature>
<protein>
    <recommendedName>
        <fullName evidence="3">DUF3533 domain-containing protein</fullName>
    </recommendedName>
</protein>
<dbReference type="InterPro" id="IPR053001">
    <property type="entry name" value="MNNG_permease-like"/>
</dbReference>
<feature type="transmembrane region" description="Helical" evidence="2">
    <location>
        <begin position="527"/>
        <end position="547"/>
    </location>
</feature>
<feature type="compositionally biased region" description="Acidic residues" evidence="1">
    <location>
        <begin position="746"/>
        <end position="760"/>
    </location>
</feature>
<dbReference type="Pfam" id="PF12051">
    <property type="entry name" value="DUF3533"/>
    <property type="match status" value="1"/>
</dbReference>
<organism evidence="4 5">
    <name type="scientific">Mortierella polycephala</name>
    <dbReference type="NCBI Taxonomy" id="41804"/>
    <lineage>
        <taxon>Eukaryota</taxon>
        <taxon>Fungi</taxon>
        <taxon>Fungi incertae sedis</taxon>
        <taxon>Mucoromycota</taxon>
        <taxon>Mortierellomycotina</taxon>
        <taxon>Mortierellomycetes</taxon>
        <taxon>Mortierellales</taxon>
        <taxon>Mortierellaceae</taxon>
        <taxon>Mortierella</taxon>
    </lineage>
</organism>
<reference evidence="4" key="1">
    <citation type="journal article" date="2020" name="Fungal Divers.">
        <title>Resolving the Mortierellaceae phylogeny through synthesis of multi-gene phylogenetics and phylogenomics.</title>
        <authorList>
            <person name="Vandepol N."/>
            <person name="Liber J."/>
            <person name="Desiro A."/>
            <person name="Na H."/>
            <person name="Kennedy M."/>
            <person name="Barry K."/>
            <person name="Grigoriev I.V."/>
            <person name="Miller A.N."/>
            <person name="O'Donnell K."/>
            <person name="Stajich J.E."/>
            <person name="Bonito G."/>
        </authorList>
    </citation>
    <scope>NUCLEOTIDE SEQUENCE</scope>
    <source>
        <strain evidence="4">KOD948</strain>
    </source>
</reference>
<comment type="caution">
    <text evidence="4">The sequence shown here is derived from an EMBL/GenBank/DDBJ whole genome shotgun (WGS) entry which is preliminary data.</text>
</comment>
<feature type="transmembrane region" description="Helical" evidence="2">
    <location>
        <begin position="677"/>
        <end position="700"/>
    </location>
</feature>
<feature type="compositionally biased region" description="Acidic residues" evidence="1">
    <location>
        <begin position="1"/>
        <end position="19"/>
    </location>
</feature>
<keyword evidence="2" id="KW-1133">Transmembrane helix</keyword>
<evidence type="ECO:0000256" key="1">
    <source>
        <dbReference type="SAM" id="MobiDB-lite"/>
    </source>
</evidence>
<feature type="region of interest" description="Disordered" evidence="1">
    <location>
        <begin position="735"/>
        <end position="789"/>
    </location>
</feature>
<dbReference type="PANTHER" id="PTHR34814:SF2">
    <property type="entry name" value="DUF3533 DOMAIN-CONTAINING PROTEIN"/>
    <property type="match status" value="1"/>
</dbReference>
<gene>
    <name evidence="4" type="ORF">BG011_003762</name>
</gene>
<dbReference type="EMBL" id="JAAAJA010000246">
    <property type="protein sequence ID" value="KAG0257784.1"/>
    <property type="molecule type" value="Genomic_DNA"/>
</dbReference>
<evidence type="ECO:0000313" key="5">
    <source>
        <dbReference type="Proteomes" id="UP000726737"/>
    </source>
</evidence>
<dbReference type="PANTHER" id="PTHR34814">
    <property type="entry name" value="NITROSOGUANIDINE RESISTANCE PROTEIN SNG1"/>
    <property type="match status" value="1"/>
</dbReference>
<dbReference type="AlphaFoldDB" id="A0A9P6Q059"/>
<feature type="transmembrane region" description="Helical" evidence="2">
    <location>
        <begin position="595"/>
        <end position="617"/>
    </location>
</feature>
<feature type="compositionally biased region" description="Basic and acidic residues" evidence="1">
    <location>
        <begin position="169"/>
        <end position="189"/>
    </location>
</feature>
<proteinExistence type="predicted"/>
<evidence type="ECO:0000256" key="2">
    <source>
        <dbReference type="SAM" id="Phobius"/>
    </source>
</evidence>
<evidence type="ECO:0000313" key="4">
    <source>
        <dbReference type="EMBL" id="KAG0257784.1"/>
    </source>
</evidence>
<feature type="region of interest" description="Disordered" evidence="1">
    <location>
        <begin position="803"/>
        <end position="844"/>
    </location>
</feature>
<dbReference type="GO" id="GO:0016020">
    <property type="term" value="C:membrane"/>
    <property type="evidence" value="ECO:0007669"/>
    <property type="project" value="TreeGrafter"/>
</dbReference>
<dbReference type="Proteomes" id="UP000726737">
    <property type="component" value="Unassembled WGS sequence"/>
</dbReference>
<feature type="domain" description="DUF3533" evidence="3">
    <location>
        <begin position="325"/>
        <end position="691"/>
    </location>
</feature>
<dbReference type="OrthoDB" id="2140105at2759"/>
<dbReference type="InterPro" id="IPR022703">
    <property type="entry name" value="DUF3533"/>
</dbReference>
<feature type="transmembrane region" description="Helical" evidence="2">
    <location>
        <begin position="321"/>
        <end position="342"/>
    </location>
</feature>
<feature type="region of interest" description="Disordered" evidence="1">
    <location>
        <begin position="1"/>
        <end position="61"/>
    </location>
</feature>
<sequence length="844" mass="94129">MILPDEQQESQTEDEDEDTLSSSDGCHSPLPPATTAMPAVSTTIAPQFQGEKDPSFFQRPSLQPTPYTAVAPAYPTAPTYTSHHSFPPHHNNNGFDTPVNTAANADVEMQDSRWRTLPRVVSTLAAAPATPCNVASPIESTRRNQDDREEDVGAIEGRKSGSSSRVRRGNTDTRKSIESRGGGGEDRGRTQRATNHITSSSTHVSNNNNNGNRASGLSSFLGRFSSSSRNGGNSRKRLGAQSASVSKNDFIDLHQHRARPRNGIVPERRHPTNQHQQHSRHRKSGVPGRNGEEPETNIFNFVDVMLHMPEESDWKLVLKKLLKILLVMTVSYFALMSLYFAAEYKSESYMKNFKVLVVDLDRTMIGMQFLTFTQELNKQPGQLDWSVAPTALYPNMSSIREQIRHGNYWGAVVVQPSASSNLNYALSIQDPRYDPTKAFAFVYDSGRNPLVVKPMIVANMYTAFITFSTLFNPAWCQFVLNSQGVISNFNLTALVNAPQILGTPIAFEEFDLHPVTSPIITSATSVAYIWIFLVAGGSTYLVAHVMQPVTRHATVPKTMALLLLPLITFLIVLSMAYSVLLFTFGVPFESGAPQFMALFASMLLLQCSVSALVLFLIFLVPVMFIPAITITFVIMNVIAVFNPAELMPMFYRWVYSMPFLNAVQMARWVLMGSFNRLRYNIPILVTWTLVPIVLLPFAILRQKRLARELEMREEDEDERAQRCLRADDEASEMYLKKTNRRGVAADDSEGDVQDSDDDDSGNNYDENKDDDVIDNPRTLHSNNRRPVPTAVRVLKLERIQAMGSNLSSSTAPSAPSESQVFGRSGHRQESRPAYGRDMIPNEVK</sequence>
<keyword evidence="2" id="KW-0472">Membrane</keyword>
<feature type="transmembrane region" description="Helical" evidence="2">
    <location>
        <begin position="559"/>
        <end position="583"/>
    </location>
</feature>
<feature type="transmembrane region" description="Helical" evidence="2">
    <location>
        <begin position="623"/>
        <end position="641"/>
    </location>
</feature>
<feature type="compositionally biased region" description="Low complexity" evidence="1">
    <location>
        <begin position="804"/>
        <end position="818"/>
    </location>
</feature>
<feature type="transmembrane region" description="Helical" evidence="2">
    <location>
        <begin position="653"/>
        <end position="671"/>
    </location>
</feature>